<evidence type="ECO:0000313" key="2">
    <source>
        <dbReference type="Proteomes" id="UP000308600"/>
    </source>
</evidence>
<evidence type="ECO:0000313" key="1">
    <source>
        <dbReference type="EMBL" id="TFK74710.1"/>
    </source>
</evidence>
<dbReference type="Proteomes" id="UP000308600">
    <property type="component" value="Unassembled WGS sequence"/>
</dbReference>
<reference evidence="1 2" key="1">
    <citation type="journal article" date="2019" name="Nat. Ecol. Evol.">
        <title>Megaphylogeny resolves global patterns of mushroom evolution.</title>
        <authorList>
            <person name="Varga T."/>
            <person name="Krizsan K."/>
            <person name="Foldi C."/>
            <person name="Dima B."/>
            <person name="Sanchez-Garcia M."/>
            <person name="Sanchez-Ramirez S."/>
            <person name="Szollosi G.J."/>
            <person name="Szarkandi J.G."/>
            <person name="Papp V."/>
            <person name="Albert L."/>
            <person name="Andreopoulos W."/>
            <person name="Angelini C."/>
            <person name="Antonin V."/>
            <person name="Barry K.W."/>
            <person name="Bougher N.L."/>
            <person name="Buchanan P."/>
            <person name="Buyck B."/>
            <person name="Bense V."/>
            <person name="Catcheside P."/>
            <person name="Chovatia M."/>
            <person name="Cooper J."/>
            <person name="Damon W."/>
            <person name="Desjardin D."/>
            <person name="Finy P."/>
            <person name="Geml J."/>
            <person name="Haridas S."/>
            <person name="Hughes K."/>
            <person name="Justo A."/>
            <person name="Karasinski D."/>
            <person name="Kautmanova I."/>
            <person name="Kiss B."/>
            <person name="Kocsube S."/>
            <person name="Kotiranta H."/>
            <person name="LaButti K.M."/>
            <person name="Lechner B.E."/>
            <person name="Liimatainen K."/>
            <person name="Lipzen A."/>
            <person name="Lukacs Z."/>
            <person name="Mihaltcheva S."/>
            <person name="Morgado L.N."/>
            <person name="Niskanen T."/>
            <person name="Noordeloos M.E."/>
            <person name="Ohm R.A."/>
            <person name="Ortiz-Santana B."/>
            <person name="Ovrebo C."/>
            <person name="Racz N."/>
            <person name="Riley R."/>
            <person name="Savchenko A."/>
            <person name="Shiryaev A."/>
            <person name="Soop K."/>
            <person name="Spirin V."/>
            <person name="Szebenyi C."/>
            <person name="Tomsovsky M."/>
            <person name="Tulloss R.E."/>
            <person name="Uehling J."/>
            <person name="Grigoriev I.V."/>
            <person name="Vagvolgyi C."/>
            <person name="Papp T."/>
            <person name="Martin F.M."/>
            <person name="Miettinen O."/>
            <person name="Hibbett D.S."/>
            <person name="Nagy L.G."/>
        </authorList>
    </citation>
    <scope>NUCLEOTIDE SEQUENCE [LARGE SCALE GENOMIC DNA]</scope>
    <source>
        <strain evidence="1 2">NL-1719</strain>
    </source>
</reference>
<keyword evidence="1" id="KW-0808">Transferase</keyword>
<dbReference type="EMBL" id="ML208267">
    <property type="protein sequence ID" value="TFK74710.1"/>
    <property type="molecule type" value="Genomic_DNA"/>
</dbReference>
<proteinExistence type="predicted"/>
<accession>A0ACD3B973</accession>
<protein>
    <submittedName>
        <fullName evidence="1">Alanine aminotransferase</fullName>
    </submittedName>
</protein>
<keyword evidence="2" id="KW-1185">Reference proteome</keyword>
<keyword evidence="1" id="KW-0032">Aminotransferase</keyword>
<sequence>MRTLTVDSLNPAINDVQYAACGELAIKAENAMADLAPGVFPKDVIARANELSDEISSIGAYSDGQGILLIRKNVAKFIEDDIYLIPNTERDGYPSDPNHIFLTTGASAGHYGVSLPYYLDELSGWSTSVTSIEAAIEEAEKGNVAAKALVIINPSNPTGAVLDKATQEQLVKLCEKHSLVLLADEVYQVNLHQPQNYAFTSFKEIVSRLQSPVPLVSFHSLSKGVYAEGGRRGGYFECTNISEEVIALIYKMVSAGSGPPISGQIGVDCMVRPPKPGDESYELWKKETDTIHANLASRMGTIASRLNALPGVSCVDSPGALYLFPGITFSEKAQEAARAVGKDPDVFYALGLLDETGICVEPGSVFGQKEGEWHYRLTCLCPGVDEYIGRLVKFHRGFVEKYGL</sequence>
<gene>
    <name evidence="1" type="ORF">BDN72DRAFT_868604</name>
</gene>
<name>A0ACD3B973_9AGAR</name>
<organism evidence="1 2">
    <name type="scientific">Pluteus cervinus</name>
    <dbReference type="NCBI Taxonomy" id="181527"/>
    <lineage>
        <taxon>Eukaryota</taxon>
        <taxon>Fungi</taxon>
        <taxon>Dikarya</taxon>
        <taxon>Basidiomycota</taxon>
        <taxon>Agaricomycotina</taxon>
        <taxon>Agaricomycetes</taxon>
        <taxon>Agaricomycetidae</taxon>
        <taxon>Agaricales</taxon>
        <taxon>Pluteineae</taxon>
        <taxon>Pluteaceae</taxon>
        <taxon>Pluteus</taxon>
    </lineage>
</organism>